<name>A0A5M8PYL6_9LECA</name>
<reference evidence="2 3" key="1">
    <citation type="submission" date="2019-09" db="EMBL/GenBank/DDBJ databases">
        <title>The hologenome of the rock-dwelling lichen Lasallia pustulata.</title>
        <authorList>
            <person name="Greshake Tzovaras B."/>
            <person name="Segers F."/>
            <person name="Bicker A."/>
            <person name="Dal Grande F."/>
            <person name="Otte J."/>
            <person name="Hankeln T."/>
            <person name="Schmitt I."/>
            <person name="Ebersberger I."/>
        </authorList>
    </citation>
    <scope>NUCLEOTIDE SEQUENCE [LARGE SCALE GENOMIC DNA]</scope>
    <source>
        <strain evidence="2">A1-1</strain>
    </source>
</reference>
<protein>
    <submittedName>
        <fullName evidence="2">Uncharacterized protein</fullName>
    </submittedName>
</protein>
<comment type="caution">
    <text evidence="2">The sequence shown here is derived from an EMBL/GenBank/DDBJ whole genome shotgun (WGS) entry which is preliminary data.</text>
</comment>
<proteinExistence type="predicted"/>
<feature type="compositionally biased region" description="Polar residues" evidence="1">
    <location>
        <begin position="1"/>
        <end position="11"/>
    </location>
</feature>
<accession>A0A5M8PYL6</accession>
<dbReference type="EMBL" id="VXIT01000003">
    <property type="protein sequence ID" value="KAA6414129.1"/>
    <property type="molecule type" value="Genomic_DNA"/>
</dbReference>
<sequence>MAKIQPQSSNVDLDDLASSDGDGLSSIDTDVLKELEGGFPEGCLVEPERVLQGVRGLADGGLPYVQDEPELCQKNASGLGTDSSMADTRRITCSLSPASAFVQGTYSSEAFRVKSQFPSEDSGRRCCAGVVPEKAVLSIREESIFPRFKGCWRVSEASGISDSNVVQKALRLKRTGRLITNLAPWA</sequence>
<evidence type="ECO:0000256" key="1">
    <source>
        <dbReference type="SAM" id="MobiDB-lite"/>
    </source>
</evidence>
<feature type="region of interest" description="Disordered" evidence="1">
    <location>
        <begin position="1"/>
        <end position="22"/>
    </location>
</feature>
<organism evidence="2 3">
    <name type="scientific">Lasallia pustulata</name>
    <dbReference type="NCBI Taxonomy" id="136370"/>
    <lineage>
        <taxon>Eukaryota</taxon>
        <taxon>Fungi</taxon>
        <taxon>Dikarya</taxon>
        <taxon>Ascomycota</taxon>
        <taxon>Pezizomycotina</taxon>
        <taxon>Lecanoromycetes</taxon>
        <taxon>OSLEUM clade</taxon>
        <taxon>Umbilicariomycetidae</taxon>
        <taxon>Umbilicariales</taxon>
        <taxon>Umbilicariaceae</taxon>
        <taxon>Lasallia</taxon>
    </lineage>
</organism>
<dbReference type="Proteomes" id="UP000324767">
    <property type="component" value="Unassembled WGS sequence"/>
</dbReference>
<dbReference type="AlphaFoldDB" id="A0A5M8PYL6"/>
<gene>
    <name evidence="2" type="ORF">FRX48_02491</name>
</gene>
<evidence type="ECO:0000313" key="2">
    <source>
        <dbReference type="EMBL" id="KAA6414129.1"/>
    </source>
</evidence>
<evidence type="ECO:0000313" key="3">
    <source>
        <dbReference type="Proteomes" id="UP000324767"/>
    </source>
</evidence>